<name>A0AAP4FXF4_9ENTR</name>
<dbReference type="Proteomes" id="UP001223214">
    <property type="component" value="Unassembled WGS sequence"/>
</dbReference>
<feature type="domain" description="Right handed beta helix" evidence="3">
    <location>
        <begin position="195"/>
        <end position="336"/>
    </location>
</feature>
<dbReference type="InterPro" id="IPR012334">
    <property type="entry name" value="Pectin_lyas_fold"/>
</dbReference>
<dbReference type="InterPro" id="IPR011050">
    <property type="entry name" value="Pectin_lyase_fold/virulence"/>
</dbReference>
<dbReference type="AlphaFoldDB" id="A0AAP4FXF4"/>
<proteinExistence type="predicted"/>
<evidence type="ECO:0000313" key="5">
    <source>
        <dbReference type="Proteomes" id="UP001223214"/>
    </source>
</evidence>
<dbReference type="SMART" id="SM00710">
    <property type="entry name" value="PbH1"/>
    <property type="match status" value="8"/>
</dbReference>
<feature type="chain" id="PRO_5042812771" evidence="2">
    <location>
        <begin position="27"/>
        <end position="511"/>
    </location>
</feature>
<evidence type="ECO:0000256" key="1">
    <source>
        <dbReference type="SAM" id="MobiDB-lite"/>
    </source>
</evidence>
<dbReference type="Gene3D" id="2.160.20.10">
    <property type="entry name" value="Single-stranded right-handed beta-helix, Pectin lyase-like"/>
    <property type="match status" value="1"/>
</dbReference>
<dbReference type="InterPro" id="IPR039448">
    <property type="entry name" value="Beta_helix"/>
</dbReference>
<keyword evidence="5" id="KW-1185">Reference proteome</keyword>
<evidence type="ECO:0000313" key="4">
    <source>
        <dbReference type="EMBL" id="MDK9365450.1"/>
    </source>
</evidence>
<organism evidence="4 5">
    <name type="scientific">Lelliottia wanjuensis</name>
    <dbReference type="NCBI Taxonomy" id="3050585"/>
    <lineage>
        <taxon>Bacteria</taxon>
        <taxon>Pseudomonadati</taxon>
        <taxon>Pseudomonadota</taxon>
        <taxon>Gammaproteobacteria</taxon>
        <taxon>Enterobacterales</taxon>
        <taxon>Enterobacteriaceae</taxon>
        <taxon>Lelliottia</taxon>
    </lineage>
</organism>
<dbReference type="SUPFAM" id="SSF51126">
    <property type="entry name" value="Pectin lyase-like"/>
    <property type="match status" value="1"/>
</dbReference>
<reference evidence="4 5" key="1">
    <citation type="submission" date="2023-06" db="EMBL/GenBank/DDBJ databases">
        <title>Identification and characterization of antibiotic-resistant Gram-negative bacteria.</title>
        <authorList>
            <person name="Cho G.-S."/>
            <person name="Lee J."/>
            <person name="Tai E."/>
            <person name="Jeong S."/>
            <person name="Kim I."/>
            <person name="Kim B.-E."/>
            <person name="Jeong M.-I."/>
            <person name="Oh K.-K."/>
            <person name="Franz C.M.A.P."/>
        </authorList>
    </citation>
    <scope>NUCLEOTIDE SEQUENCE [LARGE SCALE GENOMIC DNA]</scope>
    <source>
        <strain evidence="4 5">V106_12</strain>
    </source>
</reference>
<dbReference type="RefSeq" id="WP_285148423.1">
    <property type="nucleotide sequence ID" value="NZ_JASSOM010000074.1"/>
</dbReference>
<accession>A0AAP4FXF4</accession>
<dbReference type="Pfam" id="PF13229">
    <property type="entry name" value="Beta_helix"/>
    <property type="match status" value="1"/>
</dbReference>
<keyword evidence="2" id="KW-0732">Signal</keyword>
<evidence type="ECO:0000256" key="2">
    <source>
        <dbReference type="SAM" id="SignalP"/>
    </source>
</evidence>
<feature type="signal peptide" evidence="2">
    <location>
        <begin position="1"/>
        <end position="26"/>
    </location>
</feature>
<protein>
    <submittedName>
        <fullName evidence="4">Right-handed parallel beta-helix repeat-containing protein</fullName>
    </submittedName>
</protein>
<gene>
    <name evidence="4" type="ORF">QQF32_19830</name>
</gene>
<dbReference type="EMBL" id="JASSOM010000074">
    <property type="protein sequence ID" value="MDK9365450.1"/>
    <property type="molecule type" value="Genomic_DNA"/>
</dbReference>
<dbReference type="InterPro" id="IPR006626">
    <property type="entry name" value="PbH1"/>
</dbReference>
<sequence length="511" mass="54310">MKIKQSVLHILCLSGIAVVGSGTAQATDYYVSCNTSGVPTGEGTQTSPWTSLSQANAVALNPGDNLLFQRGKTCSGQLHPSGHGDDNAPVTIGVWGDESLPQPVIDGNGSHDAVLLTNFPDVRLEGLEIVNASQPGSERNGVQINLSDTGEARNITLRNLTIHNVRGGDTKSLTGSAGILISVSGEQRPSWYDNLQILNNTIYDVDREGIYFKSLWNKRPEVGTQDTSGVGPWTPSTAVLIKGNTLKSIAGDGIKIDTTEGAVIIHNLLAGFQLRSKENNAGIWTFNTNNSRVEYNDVSGGGSAHDGMSFDADGGSINTVFQYNYSHNNAGGLLLICPYSGAVTNGTVMRYNLSYNDKARLFQMCAGSINDAQIYNNSIWHDGDDSVMFFQNDGTTNITISWRNNIVQNSGPEMSIAQGGNQTLSFYNNDFLGVAPPPPNPDGAIHPGGMASDPLFVGVNESDVNGFKLRANSPVIGQGIIIPDNGGRDYYGDPVSSDEAPNMGAYEGKGL</sequence>
<feature type="region of interest" description="Disordered" evidence="1">
    <location>
        <begin position="491"/>
        <end position="511"/>
    </location>
</feature>
<evidence type="ECO:0000259" key="3">
    <source>
        <dbReference type="Pfam" id="PF13229"/>
    </source>
</evidence>
<comment type="caution">
    <text evidence="4">The sequence shown here is derived from an EMBL/GenBank/DDBJ whole genome shotgun (WGS) entry which is preliminary data.</text>
</comment>